<proteinExistence type="predicted"/>
<accession>A0A1J4V5P2</accession>
<dbReference type="AlphaFoldDB" id="A0A1J4V5P2"/>
<reference evidence="1 2" key="1">
    <citation type="journal article" date="2016" name="Environ. Microbiol.">
        <title>Genomic resolution of a cold subsurface aquifer community provides metabolic insights for novel microbes adapted to high CO concentrations.</title>
        <authorList>
            <person name="Probst A.J."/>
            <person name="Castelle C.J."/>
            <person name="Singh A."/>
            <person name="Brown C.T."/>
            <person name="Anantharaman K."/>
            <person name="Sharon I."/>
            <person name="Hug L.A."/>
            <person name="Burstein D."/>
            <person name="Emerson J.B."/>
            <person name="Thomas B.C."/>
            <person name="Banfield J.F."/>
        </authorList>
    </citation>
    <scope>NUCLEOTIDE SEQUENCE [LARGE SCALE GENOMIC DNA]</scope>
    <source>
        <strain evidence="1">CG1_02_47_685</strain>
    </source>
</reference>
<protein>
    <submittedName>
        <fullName evidence="1">Uncharacterized protein</fullName>
    </submittedName>
</protein>
<evidence type="ECO:0000313" key="1">
    <source>
        <dbReference type="EMBL" id="OIO32466.1"/>
    </source>
</evidence>
<name>A0A1J4V5P2_9BACT</name>
<dbReference type="EMBL" id="MNVO01000037">
    <property type="protein sequence ID" value="OIO32466.1"/>
    <property type="molecule type" value="Genomic_DNA"/>
</dbReference>
<sequence length="320" mass="36843">MKGASVPFTLVHSRRKDQSCLKLDESVTHVHIAGYPYKWLLEAIVRCAPNVRTIRIVPAYKDKLTTTHLNFFRENKILMVIGCRHAAHGWKGKRIHRSSRFKERRRFLLDLRGEQKERFEALLRLGFREAIIAARYYCLRGEEAITLFEIARLFDFQNVANDSYISKLIIAVLHYLDPSFYATGEAEQTAKVIATRVKRLRDAQENTRKLQCLAEREAIITARYIAEARQLGFGYPTRIPIKKAPTYCALLRKVVDGELLVLRQKSPKRYEAIVLRFGIDNPKQPVYRSYTQVAKIMGGTRQNIGLLVPSGLRLLGITNQ</sequence>
<evidence type="ECO:0000313" key="2">
    <source>
        <dbReference type="Proteomes" id="UP000183206"/>
    </source>
</evidence>
<dbReference type="STRING" id="1805282.AUJ44_02380"/>
<dbReference type="Proteomes" id="UP000183206">
    <property type="component" value="Unassembled WGS sequence"/>
</dbReference>
<gene>
    <name evidence="1" type="ORF">AUJ44_02380</name>
</gene>
<comment type="caution">
    <text evidence="1">The sequence shown here is derived from an EMBL/GenBank/DDBJ whole genome shotgun (WGS) entry which is preliminary data.</text>
</comment>
<organism evidence="1 2">
    <name type="scientific">Candidatus Nomurabacteria bacterium CG1_02_47_685</name>
    <dbReference type="NCBI Taxonomy" id="1805282"/>
    <lineage>
        <taxon>Bacteria</taxon>
        <taxon>Candidatus Nomuraibacteriota</taxon>
    </lineage>
</organism>